<keyword evidence="2" id="KW-0808">Transferase</keyword>
<reference evidence="5" key="4">
    <citation type="submission" date="2019-03" db="UniProtKB">
        <authorList>
            <consortium name="EnsemblPlants"/>
        </authorList>
    </citation>
    <scope>IDENTIFICATION</scope>
</reference>
<dbReference type="GO" id="GO:0006487">
    <property type="term" value="P:protein N-linked glycosylation"/>
    <property type="evidence" value="ECO:0007669"/>
    <property type="project" value="TreeGrafter"/>
</dbReference>
<organism evidence="5 6">
    <name type="scientific">Aegilops tauschii subsp. strangulata</name>
    <name type="common">Goatgrass</name>
    <dbReference type="NCBI Taxonomy" id="200361"/>
    <lineage>
        <taxon>Eukaryota</taxon>
        <taxon>Viridiplantae</taxon>
        <taxon>Streptophyta</taxon>
        <taxon>Embryophyta</taxon>
        <taxon>Tracheophyta</taxon>
        <taxon>Spermatophyta</taxon>
        <taxon>Magnoliopsida</taxon>
        <taxon>Liliopsida</taxon>
        <taxon>Poales</taxon>
        <taxon>Poaceae</taxon>
        <taxon>BOP clade</taxon>
        <taxon>Pooideae</taxon>
        <taxon>Triticodae</taxon>
        <taxon>Triticeae</taxon>
        <taxon>Triticinae</taxon>
        <taxon>Aegilops</taxon>
    </lineage>
</organism>
<reference evidence="5" key="5">
    <citation type="journal article" date="2021" name="G3 (Bethesda)">
        <title>Aegilops tauschii genome assembly Aet v5.0 features greater sequence contiguity and improved annotation.</title>
        <authorList>
            <person name="Wang L."/>
            <person name="Zhu T."/>
            <person name="Rodriguez J.C."/>
            <person name="Deal K.R."/>
            <person name="Dubcovsky J."/>
            <person name="McGuire P.E."/>
            <person name="Lux T."/>
            <person name="Spannagl M."/>
            <person name="Mayer K.F.X."/>
            <person name="Baldrich P."/>
            <person name="Meyers B.C."/>
            <person name="Huo N."/>
            <person name="Gu Y.Q."/>
            <person name="Zhou H."/>
            <person name="Devos K.M."/>
            <person name="Bennetzen J.L."/>
            <person name="Unver T."/>
            <person name="Budak H."/>
            <person name="Gulick P.J."/>
            <person name="Galiba G."/>
            <person name="Kalapos B."/>
            <person name="Nelson D.R."/>
            <person name="Li P."/>
            <person name="You F.M."/>
            <person name="Luo M.C."/>
            <person name="Dvorak J."/>
        </authorList>
    </citation>
    <scope>NUCLEOTIDE SEQUENCE [LARGE SCALE GENOMIC DNA]</scope>
    <source>
        <strain evidence="5">cv. AL8/78</strain>
    </source>
</reference>
<reference evidence="5" key="3">
    <citation type="journal article" date="2017" name="Nature">
        <title>Genome sequence of the progenitor of the wheat D genome Aegilops tauschii.</title>
        <authorList>
            <person name="Luo M.C."/>
            <person name="Gu Y.Q."/>
            <person name="Puiu D."/>
            <person name="Wang H."/>
            <person name="Twardziok S.O."/>
            <person name="Deal K.R."/>
            <person name="Huo N."/>
            <person name="Zhu T."/>
            <person name="Wang L."/>
            <person name="Wang Y."/>
            <person name="McGuire P.E."/>
            <person name="Liu S."/>
            <person name="Long H."/>
            <person name="Ramasamy R.K."/>
            <person name="Rodriguez J.C."/>
            <person name="Van S.L."/>
            <person name="Yuan L."/>
            <person name="Wang Z."/>
            <person name="Xia Z."/>
            <person name="Xiao L."/>
            <person name="Anderson O.D."/>
            <person name="Ouyang S."/>
            <person name="Liang Y."/>
            <person name="Zimin A.V."/>
            <person name="Pertea G."/>
            <person name="Qi P."/>
            <person name="Bennetzen J.L."/>
            <person name="Dai X."/>
            <person name="Dawson M.W."/>
            <person name="Muller H.G."/>
            <person name="Kugler K."/>
            <person name="Rivarola-Duarte L."/>
            <person name="Spannagl M."/>
            <person name="Mayer K.F.X."/>
            <person name="Lu F.H."/>
            <person name="Bevan M.W."/>
            <person name="Leroy P."/>
            <person name="Li P."/>
            <person name="You F.M."/>
            <person name="Sun Q."/>
            <person name="Liu Z."/>
            <person name="Lyons E."/>
            <person name="Wicker T."/>
            <person name="Salzberg S.L."/>
            <person name="Devos K.M."/>
            <person name="Dvorak J."/>
        </authorList>
    </citation>
    <scope>NUCLEOTIDE SEQUENCE [LARGE SCALE GENOMIC DNA]</scope>
    <source>
        <strain evidence="5">cv. AL8/78</strain>
    </source>
</reference>
<accession>A0A453JUZ2</accession>
<dbReference type="EnsemblPlants" id="AET5Gv20203300.7">
    <property type="protein sequence ID" value="AET5Gv20203300.7"/>
    <property type="gene ID" value="AET5Gv20203300"/>
</dbReference>
<evidence type="ECO:0000313" key="5">
    <source>
        <dbReference type="EnsemblPlants" id="AET5Gv20203300.7"/>
    </source>
</evidence>
<dbReference type="PANTHER" id="PTHR45919">
    <property type="entry name" value="GDP-MAN:MAN(3)GLCNAC(2)-PP-DOL ALPHA-1,2-MANNOSYLTRANSFERASE"/>
    <property type="match status" value="1"/>
</dbReference>
<feature type="domain" description="ALG11 mannosyltransferase N-terminal" evidence="4">
    <location>
        <begin position="1"/>
        <end position="93"/>
    </location>
</feature>
<protein>
    <recommendedName>
        <fullName evidence="4">ALG11 mannosyltransferase N-terminal domain-containing protein</fullName>
    </recommendedName>
</protein>
<proteinExistence type="predicted"/>
<evidence type="ECO:0000259" key="4">
    <source>
        <dbReference type="Pfam" id="PF15924"/>
    </source>
</evidence>
<evidence type="ECO:0000256" key="1">
    <source>
        <dbReference type="ARBA" id="ARBA00004586"/>
    </source>
</evidence>
<dbReference type="Gramene" id="AET5Gv20203300.7">
    <property type="protein sequence ID" value="AET5Gv20203300.7"/>
    <property type="gene ID" value="AET5Gv20203300"/>
</dbReference>
<dbReference type="InterPro" id="IPR038013">
    <property type="entry name" value="ALG11"/>
</dbReference>
<keyword evidence="3" id="KW-0256">Endoplasmic reticulum</keyword>
<sequence length="95" mass="11134">VYLNKRKWIEASTYPRFTMIGQSLGSVYLAWEALNKFTPQFYFDTSGYAFTYPLAWLFGCKVLCYTHYPTISSDMAERVKQRKSMYNNNSLISGR</sequence>
<evidence type="ECO:0000256" key="3">
    <source>
        <dbReference type="ARBA" id="ARBA00022824"/>
    </source>
</evidence>
<comment type="subcellular location">
    <subcellularLocation>
        <location evidence="1">Endoplasmic reticulum membrane</location>
    </subcellularLocation>
</comment>
<dbReference type="InterPro" id="IPR031814">
    <property type="entry name" value="ALG11_N"/>
</dbReference>
<dbReference type="GO" id="GO:0005789">
    <property type="term" value="C:endoplasmic reticulum membrane"/>
    <property type="evidence" value="ECO:0007669"/>
    <property type="project" value="UniProtKB-SubCell"/>
</dbReference>
<name>A0A453JUZ2_AEGTS</name>
<reference evidence="6" key="1">
    <citation type="journal article" date="2014" name="Science">
        <title>Ancient hybridizations among the ancestral genomes of bread wheat.</title>
        <authorList>
            <consortium name="International Wheat Genome Sequencing Consortium,"/>
            <person name="Marcussen T."/>
            <person name="Sandve S.R."/>
            <person name="Heier L."/>
            <person name="Spannagl M."/>
            <person name="Pfeifer M."/>
            <person name="Jakobsen K.S."/>
            <person name="Wulff B.B."/>
            <person name="Steuernagel B."/>
            <person name="Mayer K.F."/>
            <person name="Olsen O.A."/>
        </authorList>
    </citation>
    <scope>NUCLEOTIDE SEQUENCE [LARGE SCALE GENOMIC DNA]</scope>
    <source>
        <strain evidence="6">cv. AL8/78</strain>
    </source>
</reference>
<dbReference type="Proteomes" id="UP000015105">
    <property type="component" value="Chromosome 5D"/>
</dbReference>
<dbReference type="GO" id="GO:0004377">
    <property type="term" value="F:GDP-Man:Man(3)GlcNAc(2)-PP-Dol alpha-1,2-mannosyltransferase activity"/>
    <property type="evidence" value="ECO:0007669"/>
    <property type="project" value="InterPro"/>
</dbReference>
<evidence type="ECO:0000256" key="2">
    <source>
        <dbReference type="ARBA" id="ARBA00022679"/>
    </source>
</evidence>
<dbReference type="PANTHER" id="PTHR45919:SF1">
    <property type="entry name" value="GDP-MAN:MAN(3)GLCNAC(2)-PP-DOL ALPHA-1,2-MANNOSYLTRANSFERASE"/>
    <property type="match status" value="1"/>
</dbReference>
<evidence type="ECO:0000313" key="6">
    <source>
        <dbReference type="Proteomes" id="UP000015105"/>
    </source>
</evidence>
<keyword evidence="6" id="KW-1185">Reference proteome</keyword>
<dbReference type="Pfam" id="PF15924">
    <property type="entry name" value="ALG11_N"/>
    <property type="match status" value="1"/>
</dbReference>
<dbReference type="AlphaFoldDB" id="A0A453JUZ2"/>
<reference evidence="6" key="2">
    <citation type="journal article" date="2017" name="Nat. Plants">
        <title>The Aegilops tauschii genome reveals multiple impacts of transposons.</title>
        <authorList>
            <person name="Zhao G."/>
            <person name="Zou C."/>
            <person name="Li K."/>
            <person name="Wang K."/>
            <person name="Li T."/>
            <person name="Gao L."/>
            <person name="Zhang X."/>
            <person name="Wang H."/>
            <person name="Yang Z."/>
            <person name="Liu X."/>
            <person name="Jiang W."/>
            <person name="Mao L."/>
            <person name="Kong X."/>
            <person name="Jiao Y."/>
            <person name="Jia J."/>
        </authorList>
    </citation>
    <scope>NUCLEOTIDE SEQUENCE [LARGE SCALE GENOMIC DNA]</scope>
    <source>
        <strain evidence="6">cv. AL8/78</strain>
    </source>
</reference>